<dbReference type="InterPro" id="IPR001036">
    <property type="entry name" value="Acrflvin-R"/>
</dbReference>
<protein>
    <submittedName>
        <fullName evidence="2">Multidrug ABC transporter</fullName>
    </submittedName>
</protein>
<comment type="caution">
    <text evidence="2">The sequence shown here is derived from an EMBL/GenBank/DDBJ whole genome shotgun (WGS) entry which is preliminary data.</text>
</comment>
<evidence type="ECO:0000313" key="3">
    <source>
        <dbReference type="Proteomes" id="UP000263273"/>
    </source>
</evidence>
<evidence type="ECO:0000256" key="1">
    <source>
        <dbReference type="SAM" id="Phobius"/>
    </source>
</evidence>
<dbReference type="Proteomes" id="UP000263273">
    <property type="component" value="Unassembled WGS sequence"/>
</dbReference>
<dbReference type="Gene3D" id="1.20.1640.10">
    <property type="entry name" value="Multidrug efflux transporter AcrB transmembrane domain"/>
    <property type="match status" value="1"/>
</dbReference>
<dbReference type="PANTHER" id="PTHR32063">
    <property type="match status" value="1"/>
</dbReference>
<name>A0A354YXW7_9FIRM</name>
<dbReference type="PANTHER" id="PTHR32063:SF0">
    <property type="entry name" value="SWARMING MOTILITY PROTEIN SWRC"/>
    <property type="match status" value="1"/>
</dbReference>
<keyword evidence="1" id="KW-1133">Transmembrane helix</keyword>
<sequence length="127" mass="13790">MKIANFSIDRPLAISMLILAIVFLGLFSLPRLAIDLYPDMELPVAVIMTSYEGAAPAEVEKLLTKPIESAVATASNIKEIRSFSQNGSSLVIVIFNWGTNVDNAVNDLRDKIDLVKGMLPSDAQSPK</sequence>
<organism evidence="2 3">
    <name type="scientific">Syntrophomonas wolfei</name>
    <dbReference type="NCBI Taxonomy" id="863"/>
    <lineage>
        <taxon>Bacteria</taxon>
        <taxon>Bacillati</taxon>
        <taxon>Bacillota</taxon>
        <taxon>Clostridia</taxon>
        <taxon>Eubacteriales</taxon>
        <taxon>Syntrophomonadaceae</taxon>
        <taxon>Syntrophomonas</taxon>
    </lineage>
</organism>
<dbReference type="PRINTS" id="PR00702">
    <property type="entry name" value="ACRIFLAVINRP"/>
</dbReference>
<feature type="non-terminal residue" evidence="2">
    <location>
        <position position="127"/>
    </location>
</feature>
<dbReference type="EMBL" id="DNZF01000196">
    <property type="protein sequence ID" value="HBK54054.1"/>
    <property type="molecule type" value="Genomic_DNA"/>
</dbReference>
<gene>
    <name evidence="2" type="ORF">DDZ44_08975</name>
</gene>
<evidence type="ECO:0000313" key="2">
    <source>
        <dbReference type="EMBL" id="HBK54054.1"/>
    </source>
</evidence>
<dbReference type="AlphaFoldDB" id="A0A354YXW7"/>
<feature type="transmembrane region" description="Helical" evidence="1">
    <location>
        <begin position="12"/>
        <end position="34"/>
    </location>
</feature>
<accession>A0A354YXW7</accession>
<dbReference type="Gene3D" id="3.30.70.1430">
    <property type="entry name" value="Multidrug efflux transporter AcrB pore domain"/>
    <property type="match status" value="1"/>
</dbReference>
<reference evidence="2 3" key="1">
    <citation type="journal article" date="2018" name="Nat. Biotechnol.">
        <title>A standardized bacterial taxonomy based on genome phylogeny substantially revises the tree of life.</title>
        <authorList>
            <person name="Parks D.H."/>
            <person name="Chuvochina M."/>
            <person name="Waite D.W."/>
            <person name="Rinke C."/>
            <person name="Skarshewski A."/>
            <person name="Chaumeil P.A."/>
            <person name="Hugenholtz P."/>
        </authorList>
    </citation>
    <scope>NUCLEOTIDE SEQUENCE [LARGE SCALE GENOMIC DNA]</scope>
    <source>
        <strain evidence="2">UBA10948</strain>
    </source>
</reference>
<dbReference type="SUPFAM" id="SSF82693">
    <property type="entry name" value="Multidrug efflux transporter AcrB pore domain, PN1, PN2, PC1 and PC2 subdomains"/>
    <property type="match status" value="1"/>
</dbReference>
<dbReference type="Pfam" id="PF00873">
    <property type="entry name" value="ACR_tran"/>
    <property type="match status" value="1"/>
</dbReference>
<dbReference type="GO" id="GO:0042910">
    <property type="term" value="F:xenobiotic transmembrane transporter activity"/>
    <property type="evidence" value="ECO:0007669"/>
    <property type="project" value="TreeGrafter"/>
</dbReference>
<dbReference type="GO" id="GO:0005886">
    <property type="term" value="C:plasma membrane"/>
    <property type="evidence" value="ECO:0007669"/>
    <property type="project" value="TreeGrafter"/>
</dbReference>
<keyword evidence="1" id="KW-0812">Transmembrane</keyword>
<proteinExistence type="predicted"/>
<keyword evidence="1" id="KW-0472">Membrane</keyword>